<sequence length="290" mass="30137">MGTGRGTGGRGDVRMTTSSRIALVTGGGRGLGRVMALALLQAGHDVIVASTDVDALAETLAAAAAMPGRAKAIAVDLAVAGEAERLADEALATFGRIDILLNNAGISVSAVSTDHLVNPYRFWRSDRAVIERFFAINAVAPMVLATRLAPAMIERGWGRIVANTTSLDTMLRFSLYGGSKAALEAETAVMANDLAGTGVTSNVLVPGGGTGTRMTDKSGIPREQLFPDTIMAAPAVFLASDASNDFSGRRILANRWKPGLPEREAAELASDPIAWTGYGSLGVQPAMARK</sequence>
<evidence type="ECO:0000313" key="4">
    <source>
        <dbReference type="EMBL" id="RJG03095.1"/>
    </source>
</evidence>
<dbReference type="Gene3D" id="3.40.50.720">
    <property type="entry name" value="NAD(P)-binding Rossmann-like Domain"/>
    <property type="match status" value="1"/>
</dbReference>
<dbReference type="Pfam" id="PF00106">
    <property type="entry name" value="adh_short"/>
    <property type="match status" value="1"/>
</dbReference>
<dbReference type="CDD" id="cd05233">
    <property type="entry name" value="SDR_c"/>
    <property type="match status" value="1"/>
</dbReference>
<name>A0A3A3G600_9BURK</name>
<dbReference type="GO" id="GO:0016616">
    <property type="term" value="F:oxidoreductase activity, acting on the CH-OH group of donors, NAD or NADP as acceptor"/>
    <property type="evidence" value="ECO:0007669"/>
    <property type="project" value="TreeGrafter"/>
</dbReference>
<gene>
    <name evidence="4" type="ORF">D3878_17160</name>
</gene>
<dbReference type="PANTHER" id="PTHR42760:SF133">
    <property type="entry name" value="3-OXOACYL-[ACYL-CARRIER-PROTEIN] REDUCTASE"/>
    <property type="match status" value="1"/>
</dbReference>
<evidence type="ECO:0000256" key="3">
    <source>
        <dbReference type="RuleBase" id="RU000363"/>
    </source>
</evidence>
<dbReference type="AlphaFoldDB" id="A0A3A3G600"/>
<dbReference type="PANTHER" id="PTHR42760">
    <property type="entry name" value="SHORT-CHAIN DEHYDROGENASES/REDUCTASES FAMILY MEMBER"/>
    <property type="match status" value="1"/>
</dbReference>
<reference evidence="5" key="1">
    <citation type="submission" date="2018-09" db="EMBL/GenBank/DDBJ databases">
        <authorList>
            <person name="Zhu H."/>
        </authorList>
    </citation>
    <scope>NUCLEOTIDE SEQUENCE [LARGE SCALE GENOMIC DNA]</scope>
    <source>
        <strain evidence="5">K1S02-23</strain>
    </source>
</reference>
<protein>
    <submittedName>
        <fullName evidence="4">SDR family oxidoreductase</fullName>
    </submittedName>
</protein>
<dbReference type="Proteomes" id="UP000266327">
    <property type="component" value="Unassembled WGS sequence"/>
</dbReference>
<evidence type="ECO:0000256" key="1">
    <source>
        <dbReference type="ARBA" id="ARBA00006484"/>
    </source>
</evidence>
<comment type="caution">
    <text evidence="4">The sequence shown here is derived from an EMBL/GenBank/DDBJ whole genome shotgun (WGS) entry which is preliminary data.</text>
</comment>
<dbReference type="PRINTS" id="PR00080">
    <property type="entry name" value="SDRFAMILY"/>
</dbReference>
<comment type="similarity">
    <text evidence="1 3">Belongs to the short-chain dehydrogenases/reductases (SDR) family.</text>
</comment>
<evidence type="ECO:0000313" key="5">
    <source>
        <dbReference type="Proteomes" id="UP000266327"/>
    </source>
</evidence>
<dbReference type="EMBL" id="QYUQ01000002">
    <property type="protein sequence ID" value="RJG03095.1"/>
    <property type="molecule type" value="Genomic_DNA"/>
</dbReference>
<dbReference type="SUPFAM" id="SSF51735">
    <property type="entry name" value="NAD(P)-binding Rossmann-fold domains"/>
    <property type="match status" value="1"/>
</dbReference>
<dbReference type="PRINTS" id="PR00081">
    <property type="entry name" value="GDHRDH"/>
</dbReference>
<accession>A0A3A3G600</accession>
<keyword evidence="2" id="KW-0560">Oxidoreductase</keyword>
<evidence type="ECO:0000256" key="2">
    <source>
        <dbReference type="ARBA" id="ARBA00023002"/>
    </source>
</evidence>
<dbReference type="InterPro" id="IPR036291">
    <property type="entry name" value="NAD(P)-bd_dom_sf"/>
</dbReference>
<keyword evidence="5" id="KW-1185">Reference proteome</keyword>
<organism evidence="4 5">
    <name type="scientific">Noviherbaspirillum sedimenti</name>
    <dbReference type="NCBI Taxonomy" id="2320865"/>
    <lineage>
        <taxon>Bacteria</taxon>
        <taxon>Pseudomonadati</taxon>
        <taxon>Pseudomonadota</taxon>
        <taxon>Betaproteobacteria</taxon>
        <taxon>Burkholderiales</taxon>
        <taxon>Oxalobacteraceae</taxon>
        <taxon>Noviherbaspirillum</taxon>
    </lineage>
</organism>
<proteinExistence type="inferred from homology"/>
<dbReference type="InterPro" id="IPR002347">
    <property type="entry name" value="SDR_fam"/>
</dbReference>